<dbReference type="FunFam" id="3.40.30.10:FF:000013">
    <property type="entry name" value="Blast:Protein SCO1 homolog, mitochondrial"/>
    <property type="match status" value="1"/>
</dbReference>
<dbReference type="Gene3D" id="3.40.30.10">
    <property type="entry name" value="Glutaredoxin"/>
    <property type="match status" value="1"/>
</dbReference>
<keyword evidence="8" id="KW-1185">Reference proteome</keyword>
<feature type="binding site" evidence="3">
    <location>
        <position position="170"/>
    </location>
    <ligand>
        <name>Cu cation</name>
        <dbReference type="ChEBI" id="CHEBI:23378"/>
    </ligand>
</feature>
<evidence type="ECO:0000256" key="3">
    <source>
        <dbReference type="PIRSR" id="PIRSR603782-1"/>
    </source>
</evidence>
<keyword evidence="5" id="KW-0472">Membrane</keyword>
<dbReference type="InterPro" id="IPR036249">
    <property type="entry name" value="Thioredoxin-like_sf"/>
</dbReference>
<organism evidence="7 8">
    <name type="scientific">Pararhodospirillum oryzae</name>
    <dbReference type="NCBI Taxonomy" id="478448"/>
    <lineage>
        <taxon>Bacteria</taxon>
        <taxon>Pseudomonadati</taxon>
        <taxon>Pseudomonadota</taxon>
        <taxon>Alphaproteobacteria</taxon>
        <taxon>Rhodospirillales</taxon>
        <taxon>Rhodospirillaceae</taxon>
        <taxon>Pararhodospirillum</taxon>
    </lineage>
</organism>
<keyword evidence="5" id="KW-0812">Transmembrane</keyword>
<evidence type="ECO:0000256" key="2">
    <source>
        <dbReference type="ARBA" id="ARBA00023008"/>
    </source>
</evidence>
<dbReference type="PANTHER" id="PTHR12151">
    <property type="entry name" value="ELECTRON TRANSPORT PROTIN SCO1/SENC FAMILY MEMBER"/>
    <property type="match status" value="1"/>
</dbReference>
<evidence type="ECO:0000259" key="6">
    <source>
        <dbReference type="PROSITE" id="PS51352"/>
    </source>
</evidence>
<keyword evidence="3" id="KW-0479">Metal-binding</keyword>
<evidence type="ECO:0000313" key="7">
    <source>
        <dbReference type="EMBL" id="GEO81689.1"/>
    </source>
</evidence>
<dbReference type="RefSeq" id="WP_147163715.1">
    <property type="nucleotide sequence ID" value="NZ_BJZO01000044.1"/>
</dbReference>
<dbReference type="InterPro" id="IPR003782">
    <property type="entry name" value="SCO1/SenC"/>
</dbReference>
<proteinExistence type="inferred from homology"/>
<dbReference type="Pfam" id="PF02630">
    <property type="entry name" value="SCO1-SenC"/>
    <property type="match status" value="1"/>
</dbReference>
<dbReference type="AlphaFoldDB" id="A0A512H8A0"/>
<feature type="binding site" evidence="3">
    <location>
        <position position="80"/>
    </location>
    <ligand>
        <name>Cu cation</name>
        <dbReference type="ChEBI" id="CHEBI:23378"/>
    </ligand>
</feature>
<reference evidence="7 8" key="1">
    <citation type="submission" date="2019-07" db="EMBL/GenBank/DDBJ databases">
        <title>Whole genome shotgun sequence of Rhodospirillum oryzae NBRC 107573.</title>
        <authorList>
            <person name="Hosoyama A."/>
            <person name="Uohara A."/>
            <person name="Ohji S."/>
            <person name="Ichikawa N."/>
        </authorList>
    </citation>
    <scope>NUCLEOTIDE SEQUENCE [LARGE SCALE GENOMIC DNA]</scope>
    <source>
        <strain evidence="7 8">NBRC 107573</strain>
    </source>
</reference>
<dbReference type="CDD" id="cd02968">
    <property type="entry name" value="SCO"/>
    <property type="match status" value="1"/>
</dbReference>
<keyword evidence="4" id="KW-1015">Disulfide bond</keyword>
<gene>
    <name evidence="7" type="ORF">ROR02_18200</name>
</gene>
<feature type="domain" description="Thioredoxin" evidence="6">
    <location>
        <begin position="42"/>
        <end position="205"/>
    </location>
</feature>
<evidence type="ECO:0000313" key="8">
    <source>
        <dbReference type="Proteomes" id="UP000321567"/>
    </source>
</evidence>
<keyword evidence="2 3" id="KW-0186">Copper</keyword>
<dbReference type="SUPFAM" id="SSF52833">
    <property type="entry name" value="Thioredoxin-like"/>
    <property type="match status" value="1"/>
</dbReference>
<accession>A0A512H8A0</accession>
<comment type="similarity">
    <text evidence="1">Belongs to the SCO1/2 family.</text>
</comment>
<evidence type="ECO:0000256" key="1">
    <source>
        <dbReference type="ARBA" id="ARBA00010996"/>
    </source>
</evidence>
<keyword evidence="5" id="KW-1133">Transmembrane helix</keyword>
<dbReference type="OrthoDB" id="9790194at2"/>
<dbReference type="GO" id="GO:0046872">
    <property type="term" value="F:metal ion binding"/>
    <property type="evidence" value="ECO:0007669"/>
    <property type="project" value="UniProtKB-KW"/>
</dbReference>
<sequence>MTEPSSETPRSPSLMGRLVGPLIIIVVVIGIAFLGRIPLLPGPQSGLGGPFTLVNEAGETVTDQTFAGRFLLVYFGYTSCPDVCPTSLALIGRALDMAPPEARARVTPLFISVDPERDTPERAASYARAFHPALIGLTGTPEQIAAVAHGYRATYARVDHGENRPYTIDHSAYIYLMGPDGRFLAHFEPNTPPERIADALRAVMGLPKS</sequence>
<feature type="disulfide bond" description="Redox-active" evidence="4">
    <location>
        <begin position="80"/>
        <end position="84"/>
    </location>
</feature>
<name>A0A512H8A0_9PROT</name>
<feature type="binding site" evidence="3">
    <location>
        <position position="84"/>
    </location>
    <ligand>
        <name>Cu cation</name>
        <dbReference type="ChEBI" id="CHEBI:23378"/>
    </ligand>
</feature>
<evidence type="ECO:0000256" key="5">
    <source>
        <dbReference type="SAM" id="Phobius"/>
    </source>
</evidence>
<evidence type="ECO:0000256" key="4">
    <source>
        <dbReference type="PIRSR" id="PIRSR603782-2"/>
    </source>
</evidence>
<comment type="caution">
    <text evidence="7">The sequence shown here is derived from an EMBL/GenBank/DDBJ whole genome shotgun (WGS) entry which is preliminary data.</text>
</comment>
<dbReference type="PANTHER" id="PTHR12151:SF25">
    <property type="entry name" value="LINALOOL DEHYDRATASE_ISOMERASE DOMAIN-CONTAINING PROTEIN"/>
    <property type="match status" value="1"/>
</dbReference>
<dbReference type="Proteomes" id="UP000321567">
    <property type="component" value="Unassembled WGS sequence"/>
</dbReference>
<dbReference type="PROSITE" id="PS51352">
    <property type="entry name" value="THIOREDOXIN_2"/>
    <property type="match status" value="1"/>
</dbReference>
<protein>
    <submittedName>
        <fullName evidence="7">Electron transporter SenC</fullName>
    </submittedName>
</protein>
<dbReference type="InterPro" id="IPR013766">
    <property type="entry name" value="Thioredoxin_domain"/>
</dbReference>
<dbReference type="EMBL" id="BJZO01000044">
    <property type="protein sequence ID" value="GEO81689.1"/>
    <property type="molecule type" value="Genomic_DNA"/>
</dbReference>
<feature type="transmembrane region" description="Helical" evidence="5">
    <location>
        <begin position="14"/>
        <end position="35"/>
    </location>
</feature>